<feature type="domain" description="Phosphogluconate dehydrogenase NAD-binding putative C-terminal" evidence="4">
    <location>
        <begin position="210"/>
        <end position="280"/>
    </location>
</feature>
<dbReference type="GO" id="GO:0016491">
    <property type="term" value="F:oxidoreductase activity"/>
    <property type="evidence" value="ECO:0007669"/>
    <property type="project" value="UniProtKB-KW"/>
</dbReference>
<organism evidence="5 6">
    <name type="scientific">Maritimibacter alkaliphilus HTCC2654</name>
    <dbReference type="NCBI Taxonomy" id="314271"/>
    <lineage>
        <taxon>Bacteria</taxon>
        <taxon>Pseudomonadati</taxon>
        <taxon>Pseudomonadota</taxon>
        <taxon>Alphaproteobacteria</taxon>
        <taxon>Rhodobacterales</taxon>
        <taxon>Roseobacteraceae</taxon>
        <taxon>Maritimibacter</taxon>
    </lineage>
</organism>
<evidence type="ECO:0000313" key="5">
    <source>
        <dbReference type="EMBL" id="EAQ15094.1"/>
    </source>
</evidence>
<keyword evidence="6" id="KW-1185">Reference proteome</keyword>
<dbReference type="Proteomes" id="UP000002931">
    <property type="component" value="Unassembled WGS sequence"/>
</dbReference>
<dbReference type="AlphaFoldDB" id="A3VB03"/>
<dbReference type="InterPro" id="IPR015814">
    <property type="entry name" value="Pgluconate_DH_NAD-bd_C"/>
</dbReference>
<dbReference type="HOGENOM" id="CLU_052530_1_1_5"/>
<sequence>MRTDRDIDSFGAEPTPIALIGFGEAGAALAQGWGEAGVGVTLRAFDIKTTGADNALASAMWDRYGAAGVTGANTVSDATRGTRAVFSLVTADSAHDAARAVAEVIPEGTFYFDCNSCAPGTKQASATVIEAAGGRYVDTAIMSPIHPKLHASPMLVSGPHARRAKALMDGLSMSVRVIEGDVGRASSIKMIRSVMVKGIEALTLECILSAVEAGVAEEVVASLDASMPGWDWAARAAYNMERTTTHGIRRAAEMREVVRTVADLGIAARMTPATVAWQQAMGDLGLTGTPEDYQHRAEAILAALGNAQMEDTP</sequence>
<reference evidence="5 6" key="1">
    <citation type="journal article" date="2010" name="J. Bacteriol.">
        <title>Genome sequences of Pelagibaca bermudensis HTCC2601T and Maritimibacter alkaliphilus HTCC2654T, the type strains of two marine Roseobacter genera.</title>
        <authorList>
            <person name="Thrash J.C."/>
            <person name="Cho J.C."/>
            <person name="Ferriera S."/>
            <person name="Johnson J."/>
            <person name="Vergin K.L."/>
            <person name="Giovannoni S.J."/>
        </authorList>
    </citation>
    <scope>NUCLEOTIDE SEQUENCE [LARGE SCALE GENOMIC DNA]</scope>
    <source>
        <strain evidence="5 6">HTCC2654</strain>
    </source>
</reference>
<evidence type="ECO:0000256" key="1">
    <source>
        <dbReference type="ARBA" id="ARBA00023002"/>
    </source>
</evidence>
<dbReference type="Pfam" id="PF03446">
    <property type="entry name" value="NAD_binding_2"/>
    <property type="match status" value="1"/>
</dbReference>
<dbReference type="STRING" id="314271.RB2654_20963"/>
<evidence type="ECO:0000256" key="2">
    <source>
        <dbReference type="PIRSR" id="PIRSR000103-1"/>
    </source>
</evidence>
<dbReference type="InterPro" id="IPR015815">
    <property type="entry name" value="HIBADH-related"/>
</dbReference>
<dbReference type="Pfam" id="PF09130">
    <property type="entry name" value="DUF1932"/>
    <property type="match status" value="1"/>
</dbReference>
<dbReference type="SUPFAM" id="SSF51735">
    <property type="entry name" value="NAD(P)-binding Rossmann-fold domains"/>
    <property type="match status" value="1"/>
</dbReference>
<dbReference type="eggNOG" id="COG2084">
    <property type="taxonomic scope" value="Bacteria"/>
</dbReference>
<evidence type="ECO:0000313" key="6">
    <source>
        <dbReference type="Proteomes" id="UP000002931"/>
    </source>
</evidence>
<feature type="domain" description="6-phosphogluconate dehydrogenase NADP-binding" evidence="3">
    <location>
        <begin position="17"/>
        <end position="145"/>
    </location>
</feature>
<dbReference type="SUPFAM" id="SSF48179">
    <property type="entry name" value="6-phosphogluconate dehydrogenase C-terminal domain-like"/>
    <property type="match status" value="1"/>
</dbReference>
<name>A3VB03_9RHOB</name>
<dbReference type="Gene3D" id="3.40.50.720">
    <property type="entry name" value="NAD(P)-binding Rossmann-like Domain"/>
    <property type="match status" value="1"/>
</dbReference>
<dbReference type="InterPro" id="IPR006115">
    <property type="entry name" value="6PGDH_NADP-bd"/>
</dbReference>
<dbReference type="OrthoDB" id="4333at2"/>
<protein>
    <recommendedName>
        <fullName evidence="7">3-hydroxyisobutyrate dehydrogenase</fullName>
    </recommendedName>
</protein>
<dbReference type="EMBL" id="AAMT01000001">
    <property type="protein sequence ID" value="EAQ15094.1"/>
    <property type="molecule type" value="Genomic_DNA"/>
</dbReference>
<dbReference type="InterPro" id="IPR008927">
    <property type="entry name" value="6-PGluconate_DH-like_C_sf"/>
</dbReference>
<dbReference type="PIRSF" id="PIRSF000103">
    <property type="entry name" value="HIBADH"/>
    <property type="match status" value="1"/>
</dbReference>
<dbReference type="InterPro" id="IPR036291">
    <property type="entry name" value="NAD(P)-bd_dom_sf"/>
</dbReference>
<proteinExistence type="predicted"/>
<dbReference type="GO" id="GO:0050661">
    <property type="term" value="F:NADP binding"/>
    <property type="evidence" value="ECO:0007669"/>
    <property type="project" value="InterPro"/>
</dbReference>
<evidence type="ECO:0000259" key="3">
    <source>
        <dbReference type="Pfam" id="PF03446"/>
    </source>
</evidence>
<accession>A3VB03</accession>
<dbReference type="InterPro" id="IPR013328">
    <property type="entry name" value="6PGD_dom2"/>
</dbReference>
<gene>
    <name evidence="5" type="ORF">RB2654_20963</name>
</gene>
<feature type="active site" evidence="2">
    <location>
        <position position="189"/>
    </location>
</feature>
<keyword evidence="1" id="KW-0560">Oxidoreductase</keyword>
<evidence type="ECO:0000259" key="4">
    <source>
        <dbReference type="Pfam" id="PF09130"/>
    </source>
</evidence>
<comment type="caution">
    <text evidence="5">The sequence shown here is derived from an EMBL/GenBank/DDBJ whole genome shotgun (WGS) entry which is preliminary data.</text>
</comment>
<evidence type="ECO:0008006" key="7">
    <source>
        <dbReference type="Google" id="ProtNLM"/>
    </source>
</evidence>
<dbReference type="Gene3D" id="1.10.1040.10">
    <property type="entry name" value="N-(1-d-carboxylethyl)-l-norvaline Dehydrogenase, domain 2"/>
    <property type="match status" value="1"/>
</dbReference>
<dbReference type="RefSeq" id="WP_008335188.1">
    <property type="nucleotide sequence ID" value="NZ_CH902578.1"/>
</dbReference>